<sequence length="203" mass="21627">MGSWKSLRVAPLLLLLTPTAPAQAGGRWLIGANAGLGIPISDFGDSWKTGPLVGASVGYALTPQLTVGVDGSYMKNKPSKDYAAELALLSAKDEIKFIHYGMHGKWVAPTSENGVIPYLVAGLGFYSVKENYVEPPFSDESTQTAFGARGGAGFDWMLGSSWGLTFEGDYHHVSIDKNKFGHDSAPFLGVTAGIHWVLQHGAK</sequence>
<dbReference type="AlphaFoldDB" id="A0A538TNS4"/>
<evidence type="ECO:0000256" key="2">
    <source>
        <dbReference type="SAM" id="SignalP"/>
    </source>
</evidence>
<dbReference type="SUPFAM" id="SSF56925">
    <property type="entry name" value="OMPA-like"/>
    <property type="match status" value="1"/>
</dbReference>
<evidence type="ECO:0000259" key="3">
    <source>
        <dbReference type="Pfam" id="PF13505"/>
    </source>
</evidence>
<name>A0A538TNS4_UNCEI</name>
<dbReference type="EMBL" id="VBOU01000016">
    <property type="protein sequence ID" value="TMQ55684.1"/>
    <property type="molecule type" value="Genomic_DNA"/>
</dbReference>
<keyword evidence="1 2" id="KW-0732">Signal</keyword>
<evidence type="ECO:0000313" key="4">
    <source>
        <dbReference type="EMBL" id="TMQ55684.1"/>
    </source>
</evidence>
<dbReference type="InterPro" id="IPR027385">
    <property type="entry name" value="Beta-barrel_OMP"/>
</dbReference>
<protein>
    <submittedName>
        <fullName evidence="5">Porin family protein</fullName>
    </submittedName>
</protein>
<feature type="chain" id="PRO_5039865668" evidence="2">
    <location>
        <begin position="25"/>
        <end position="203"/>
    </location>
</feature>
<gene>
    <name evidence="4" type="ORF">E6K74_02525</name>
    <name evidence="5" type="ORF">E6K77_03025</name>
</gene>
<accession>A0A538TNS4</accession>
<dbReference type="EMBL" id="VBOX01000023">
    <property type="protein sequence ID" value="TMQ65283.1"/>
    <property type="molecule type" value="Genomic_DNA"/>
</dbReference>
<evidence type="ECO:0000313" key="7">
    <source>
        <dbReference type="Proteomes" id="UP000319829"/>
    </source>
</evidence>
<dbReference type="Proteomes" id="UP000319829">
    <property type="component" value="Unassembled WGS sequence"/>
</dbReference>
<evidence type="ECO:0000256" key="1">
    <source>
        <dbReference type="ARBA" id="ARBA00022729"/>
    </source>
</evidence>
<dbReference type="Proteomes" id="UP000317366">
    <property type="component" value="Unassembled WGS sequence"/>
</dbReference>
<organism evidence="5 6">
    <name type="scientific">Eiseniibacteriota bacterium</name>
    <dbReference type="NCBI Taxonomy" id="2212470"/>
    <lineage>
        <taxon>Bacteria</taxon>
        <taxon>Candidatus Eiseniibacteriota</taxon>
    </lineage>
</organism>
<feature type="signal peptide" evidence="2">
    <location>
        <begin position="1"/>
        <end position="24"/>
    </location>
</feature>
<evidence type="ECO:0000313" key="5">
    <source>
        <dbReference type="EMBL" id="TMQ65283.1"/>
    </source>
</evidence>
<evidence type="ECO:0000313" key="6">
    <source>
        <dbReference type="Proteomes" id="UP000317366"/>
    </source>
</evidence>
<reference evidence="6 7" key="1">
    <citation type="journal article" date="2019" name="Nat. Microbiol.">
        <title>Mediterranean grassland soil C-N compound turnover is dependent on rainfall and depth, and is mediated by genomically divergent microorganisms.</title>
        <authorList>
            <person name="Diamond S."/>
            <person name="Andeer P.F."/>
            <person name="Li Z."/>
            <person name="Crits-Christoph A."/>
            <person name="Burstein D."/>
            <person name="Anantharaman K."/>
            <person name="Lane K.R."/>
            <person name="Thomas B.C."/>
            <person name="Pan C."/>
            <person name="Northen T.R."/>
            <person name="Banfield J.F."/>
        </authorList>
    </citation>
    <scope>NUCLEOTIDE SEQUENCE [LARGE SCALE GENOMIC DNA]</scope>
    <source>
        <strain evidence="4">WS_4</strain>
        <strain evidence="5">WS_7</strain>
    </source>
</reference>
<proteinExistence type="predicted"/>
<feature type="domain" description="Outer membrane protein beta-barrel" evidence="3">
    <location>
        <begin position="12"/>
        <end position="175"/>
    </location>
</feature>
<dbReference type="Pfam" id="PF13505">
    <property type="entry name" value="OMP_b-brl"/>
    <property type="match status" value="1"/>
</dbReference>
<dbReference type="InterPro" id="IPR011250">
    <property type="entry name" value="OMP/PagP_B-barrel"/>
</dbReference>
<comment type="caution">
    <text evidence="5">The sequence shown here is derived from an EMBL/GenBank/DDBJ whole genome shotgun (WGS) entry which is preliminary data.</text>
</comment>
<dbReference type="Gene3D" id="2.40.160.20">
    <property type="match status" value="1"/>
</dbReference>